<dbReference type="SMART" id="SM00324">
    <property type="entry name" value="RhoGAP"/>
    <property type="match status" value="1"/>
</dbReference>
<protein>
    <recommendedName>
        <fullName evidence="4 8">Chorismate synthase</fullName>
        <ecNumber evidence="4 8">4.2.3.5</ecNumber>
    </recommendedName>
</protein>
<evidence type="ECO:0000256" key="9">
    <source>
        <dbReference type="SAM" id="MobiDB-lite"/>
    </source>
</evidence>
<comment type="subunit">
    <text evidence="3">Homotetramer.</text>
</comment>
<keyword evidence="7 8" id="KW-0456">Lyase</keyword>
<feature type="compositionally biased region" description="Basic and acidic residues" evidence="9">
    <location>
        <begin position="536"/>
        <end position="551"/>
    </location>
</feature>
<feature type="domain" description="Rho-GAP" evidence="10">
    <location>
        <begin position="197"/>
        <end position="414"/>
    </location>
</feature>
<evidence type="ECO:0000313" key="11">
    <source>
        <dbReference type="EMBL" id="KAK3216327.1"/>
    </source>
</evidence>
<dbReference type="Gene3D" id="3.40.525.10">
    <property type="entry name" value="CRAL-TRIO lipid binding domain"/>
    <property type="match status" value="1"/>
</dbReference>
<reference evidence="11 12" key="1">
    <citation type="submission" date="2021-02" db="EMBL/GenBank/DDBJ databases">
        <title>Genome assembly of Pseudopithomyces chartarum.</title>
        <authorList>
            <person name="Jauregui R."/>
            <person name="Singh J."/>
            <person name="Voisey C."/>
        </authorList>
    </citation>
    <scope>NUCLEOTIDE SEQUENCE [LARGE SCALE GENOMIC DNA]</scope>
    <source>
        <strain evidence="11 12">AGR01</strain>
    </source>
</reference>
<keyword evidence="12" id="KW-1185">Reference proteome</keyword>
<dbReference type="InterPro" id="IPR001251">
    <property type="entry name" value="CRAL-TRIO_dom"/>
</dbReference>
<dbReference type="GO" id="GO:0008652">
    <property type="term" value="P:amino acid biosynthetic process"/>
    <property type="evidence" value="ECO:0007669"/>
    <property type="project" value="UniProtKB-KW"/>
</dbReference>
<comment type="similarity">
    <text evidence="2 8">Belongs to the chorismate synthase family.</text>
</comment>
<dbReference type="InterPro" id="IPR008936">
    <property type="entry name" value="Rho_GTPase_activation_prot"/>
</dbReference>
<evidence type="ECO:0000256" key="2">
    <source>
        <dbReference type="ARBA" id="ARBA00008014"/>
    </source>
</evidence>
<comment type="cofactor">
    <cofactor evidence="8">
        <name>FMNH2</name>
        <dbReference type="ChEBI" id="CHEBI:57618"/>
    </cofactor>
    <text evidence="8">Reduced FMN (FMNH(2)).</text>
</comment>
<dbReference type="GO" id="GO:0005829">
    <property type="term" value="C:cytosol"/>
    <property type="evidence" value="ECO:0007669"/>
    <property type="project" value="TreeGrafter"/>
</dbReference>
<proteinExistence type="inferred from homology"/>
<dbReference type="InterPro" id="IPR035904">
    <property type="entry name" value="Chorismate_synth_AroC_sf"/>
</dbReference>
<dbReference type="Pfam" id="PF01264">
    <property type="entry name" value="Chorismate_synt"/>
    <property type="match status" value="1"/>
</dbReference>
<feature type="region of interest" description="Disordered" evidence="9">
    <location>
        <begin position="434"/>
        <end position="519"/>
    </location>
</feature>
<dbReference type="FunFam" id="3.60.150.10:FF:000004">
    <property type="entry name" value="Chorismate synthase"/>
    <property type="match status" value="1"/>
</dbReference>
<name>A0AAN6M7F5_9PLEO</name>
<dbReference type="GO" id="GO:0007165">
    <property type="term" value="P:signal transduction"/>
    <property type="evidence" value="ECO:0007669"/>
    <property type="project" value="InterPro"/>
</dbReference>
<keyword evidence="5 8" id="KW-0028">Amino-acid biosynthesis</keyword>
<dbReference type="GO" id="GO:0010181">
    <property type="term" value="F:FMN binding"/>
    <property type="evidence" value="ECO:0007669"/>
    <property type="project" value="TreeGrafter"/>
</dbReference>
<dbReference type="InterPro" id="IPR036865">
    <property type="entry name" value="CRAL-TRIO_dom_sf"/>
</dbReference>
<comment type="pathway">
    <text evidence="1 8">Metabolic intermediate biosynthesis; chorismate biosynthesis; chorismate from D-erythrose 4-phosphate and phosphoenolpyruvate: step 7/7.</text>
</comment>
<comment type="caution">
    <text evidence="11">The sequence shown here is derived from an EMBL/GenBank/DDBJ whole genome shotgun (WGS) entry which is preliminary data.</text>
</comment>
<keyword evidence="6 8" id="KW-0057">Aromatic amino acid biosynthesis</keyword>
<sequence length="1236" mass="135366">MSGLRAHIAGRLRSSSLSAVPPRQESPDYSPELARHAASILFQSPIPSRENRPVYILNAAALPDSREENFDSLLPYVLARLPEEDELVRGFEYEVVFFAGDSDGSATSKRNRPGWGWFLQAYHVLSRAMRKRLQKLYIVHEKAWEEDYTRIGLDQPGAAHSHRRSAHPPSTYLYDRRVSEDIFAPYASGRRAFGARQPLPIGTKGTPRLPRVLRETTAFILLEENINAEGLFRVPPHSKLRDVLKEAYDRGQKYIIWKDNGATLQLPLYPHAEHQEEIINEIDPRDAYSVFMAAALIKAWYAGLRQPIFPQSSYHELKRLYGDPDDVPDLERLKELVSPSSEWSFLPAISREILVKHLLPTLSAVAEREEQNKMTPENLAVCLAPALLHGPDQLEDAKMSSIVRRIFTEAIELWTHGLREACGETEAAFKEALKLPQNPSDWEDPLEQQKRTEDGKTWDELQSSGIVLQDNEKPIDMPPALPPRAGVVSGRSSNDNATKRKPAPPLQVPPRYSTIVTDSPIDASPLTYAATTDGFAPRRDTSSQFPDEKKSGTNSGDSYAPPQIVLPKRKTLTAEQIDSAETAQLIMDAQVQAHRLAEENEAPPRAPKPSELKGSAMPLPGLANLSIGKPGGTIIPPVKRKAVSGMYTASQGSSPTSATSVEFPSTTVPFPSTDFRRPSLPTSANRAPNIHSLARPVVPSHPFTNRPASKSTSLPVPTPKPRTPSPALLQRMPSFETSRKEHNLAPPSQPRKLNLKKKSVDDLRRLYEERAGTASALVDAGPSSMRIAAVFIRDRGTRRVGPDLGTVGIVRASDIAPHPRIDDMTQLLTSKFVVYYGESHCLSVGCIVDGCPPGMALTEADIQPQMTRRRPGQSAITTPRDEKDKVEIQSGTEFGITLGTPIGMRVMNENQRKQDYGNKTMDVYPRPSHADWTYMEKYGVKASSGGGRSSARETIGRVAAGAIAEKYLREAYGVEIVAFTNSIGNEYLFPPTPEHPTCATNPEYLKLIESITREQVDQFLPVRCPNDDVTKRMEKLVADYKEKEDSIGGTVTCVIRNCPSGLGEPCFDKLEATLGHAMLSIPATKGFEIGSGFGGCQVPGSIHNDPFIKAPAVPAGVGHSSVARPRLTTKTNNSGGIQGGISNGAPIYFTVAFKPPATIGQAQTTANYDTTEGVLEAKGRHDPCVVPRAVPIVEAMAALVIMDSVLAQQARTAARALLPPLKGVIPVQETQNGVQS</sequence>
<dbReference type="AlphaFoldDB" id="A0AAN6M7F5"/>
<dbReference type="InterPro" id="IPR000453">
    <property type="entry name" value="Chorismate_synth"/>
</dbReference>
<dbReference type="SUPFAM" id="SSF48350">
    <property type="entry name" value="GTPase activation domain, GAP"/>
    <property type="match status" value="1"/>
</dbReference>
<dbReference type="CDD" id="cd00159">
    <property type="entry name" value="RhoGAP"/>
    <property type="match status" value="1"/>
</dbReference>
<comment type="catalytic activity">
    <reaction evidence="8">
        <text>5-O-(1-carboxyvinyl)-3-phosphoshikimate = chorismate + phosphate</text>
        <dbReference type="Rhea" id="RHEA:21020"/>
        <dbReference type="ChEBI" id="CHEBI:29748"/>
        <dbReference type="ChEBI" id="CHEBI:43474"/>
        <dbReference type="ChEBI" id="CHEBI:57701"/>
        <dbReference type="EC" id="4.2.3.5"/>
    </reaction>
</comment>
<dbReference type="PROSITE" id="PS50238">
    <property type="entry name" value="RHOGAP"/>
    <property type="match status" value="1"/>
</dbReference>
<dbReference type="Gene3D" id="3.60.150.10">
    <property type="entry name" value="Chorismate synthase AroC"/>
    <property type="match status" value="1"/>
</dbReference>
<dbReference type="Proteomes" id="UP001280581">
    <property type="component" value="Unassembled WGS sequence"/>
</dbReference>
<evidence type="ECO:0000256" key="8">
    <source>
        <dbReference type="RuleBase" id="RU000605"/>
    </source>
</evidence>
<dbReference type="Pfam" id="PF00620">
    <property type="entry name" value="RhoGAP"/>
    <property type="match status" value="1"/>
</dbReference>
<dbReference type="CDD" id="cd07304">
    <property type="entry name" value="Chorismate_synthase"/>
    <property type="match status" value="1"/>
</dbReference>
<dbReference type="GO" id="GO:0009073">
    <property type="term" value="P:aromatic amino acid family biosynthetic process"/>
    <property type="evidence" value="ECO:0007669"/>
    <property type="project" value="UniProtKB-KW"/>
</dbReference>
<feature type="region of interest" description="Disordered" evidence="9">
    <location>
        <begin position="531"/>
        <end position="564"/>
    </location>
</feature>
<dbReference type="NCBIfam" id="NF003793">
    <property type="entry name" value="PRK05382.1"/>
    <property type="match status" value="1"/>
</dbReference>
<feature type="compositionally biased region" description="Basic and acidic residues" evidence="9">
    <location>
        <begin position="447"/>
        <end position="459"/>
    </location>
</feature>
<dbReference type="Pfam" id="PF13716">
    <property type="entry name" value="CRAL_TRIO_2"/>
    <property type="match status" value="1"/>
</dbReference>
<dbReference type="PANTHER" id="PTHR21085:SF0">
    <property type="entry name" value="CHORISMATE SYNTHASE"/>
    <property type="match status" value="1"/>
</dbReference>
<dbReference type="Gene3D" id="1.10.555.10">
    <property type="entry name" value="Rho GTPase activation protein"/>
    <property type="match status" value="1"/>
</dbReference>
<dbReference type="PROSITE" id="PS00787">
    <property type="entry name" value="CHORISMATE_SYNTHASE_1"/>
    <property type="match status" value="1"/>
</dbReference>
<dbReference type="NCBIfam" id="TIGR00033">
    <property type="entry name" value="aroC"/>
    <property type="match status" value="1"/>
</dbReference>
<evidence type="ECO:0000256" key="6">
    <source>
        <dbReference type="ARBA" id="ARBA00023141"/>
    </source>
</evidence>
<dbReference type="PROSITE" id="PS00789">
    <property type="entry name" value="CHORISMATE_SYNTHASE_3"/>
    <property type="match status" value="1"/>
</dbReference>
<evidence type="ECO:0000256" key="7">
    <source>
        <dbReference type="ARBA" id="ARBA00023239"/>
    </source>
</evidence>
<evidence type="ECO:0000256" key="3">
    <source>
        <dbReference type="ARBA" id="ARBA00011881"/>
    </source>
</evidence>
<feature type="region of interest" description="Disordered" evidence="9">
    <location>
        <begin position="865"/>
        <end position="884"/>
    </location>
</feature>
<evidence type="ECO:0000313" key="12">
    <source>
        <dbReference type="Proteomes" id="UP001280581"/>
    </source>
</evidence>
<organism evidence="11 12">
    <name type="scientific">Pseudopithomyces chartarum</name>
    <dbReference type="NCBI Taxonomy" id="1892770"/>
    <lineage>
        <taxon>Eukaryota</taxon>
        <taxon>Fungi</taxon>
        <taxon>Dikarya</taxon>
        <taxon>Ascomycota</taxon>
        <taxon>Pezizomycotina</taxon>
        <taxon>Dothideomycetes</taxon>
        <taxon>Pleosporomycetidae</taxon>
        <taxon>Pleosporales</taxon>
        <taxon>Massarineae</taxon>
        <taxon>Didymosphaeriaceae</taxon>
        <taxon>Pseudopithomyces</taxon>
    </lineage>
</organism>
<dbReference type="HAMAP" id="MF_00300">
    <property type="entry name" value="Chorismate_synth"/>
    <property type="match status" value="1"/>
</dbReference>
<accession>A0AAN6M7F5</accession>
<dbReference type="GO" id="GO:0009423">
    <property type="term" value="P:chorismate biosynthetic process"/>
    <property type="evidence" value="ECO:0007669"/>
    <property type="project" value="TreeGrafter"/>
</dbReference>
<dbReference type="EC" id="4.2.3.5" evidence="4 8"/>
<dbReference type="InterPro" id="IPR020541">
    <property type="entry name" value="Chorismate_synthase_CS"/>
</dbReference>
<evidence type="ECO:0000256" key="5">
    <source>
        <dbReference type="ARBA" id="ARBA00022605"/>
    </source>
</evidence>
<dbReference type="EMBL" id="WVTA01000002">
    <property type="protein sequence ID" value="KAK3216327.1"/>
    <property type="molecule type" value="Genomic_DNA"/>
</dbReference>
<feature type="region of interest" description="Disordered" evidence="9">
    <location>
        <begin position="682"/>
        <end position="728"/>
    </location>
</feature>
<dbReference type="GO" id="GO:0004107">
    <property type="term" value="F:chorismate synthase activity"/>
    <property type="evidence" value="ECO:0007669"/>
    <property type="project" value="UniProtKB-EC"/>
</dbReference>
<evidence type="ECO:0000259" key="10">
    <source>
        <dbReference type="PROSITE" id="PS50238"/>
    </source>
</evidence>
<feature type="compositionally biased region" description="Polar residues" evidence="9">
    <location>
        <begin position="702"/>
        <end position="714"/>
    </location>
</feature>
<evidence type="ECO:0000256" key="1">
    <source>
        <dbReference type="ARBA" id="ARBA00005044"/>
    </source>
</evidence>
<dbReference type="SUPFAM" id="SSF103263">
    <property type="entry name" value="Chorismate synthase, AroC"/>
    <property type="match status" value="1"/>
</dbReference>
<dbReference type="PANTHER" id="PTHR21085">
    <property type="entry name" value="CHORISMATE SYNTHASE"/>
    <property type="match status" value="1"/>
</dbReference>
<evidence type="ECO:0000256" key="4">
    <source>
        <dbReference type="ARBA" id="ARBA00013036"/>
    </source>
</evidence>
<dbReference type="PROSITE" id="PS00788">
    <property type="entry name" value="CHORISMATE_SYNTHASE_2"/>
    <property type="match status" value="1"/>
</dbReference>
<dbReference type="InterPro" id="IPR000198">
    <property type="entry name" value="RhoGAP_dom"/>
</dbReference>
<gene>
    <name evidence="11" type="ORF">GRF29_8g2945272</name>
</gene>